<dbReference type="EMBL" id="ACCH01000203">
    <property type="protein sequence ID" value="EEF89526.1"/>
    <property type="molecule type" value="Genomic_DNA"/>
</dbReference>
<feature type="transmembrane region" description="Helical" evidence="5">
    <location>
        <begin position="138"/>
        <end position="158"/>
    </location>
</feature>
<dbReference type="Gene3D" id="1.20.1560.10">
    <property type="entry name" value="ABC transporter type 1, transmembrane domain"/>
    <property type="match status" value="1"/>
</dbReference>
<dbReference type="SUPFAM" id="SSF52540">
    <property type="entry name" value="P-loop containing nucleoside triphosphate hydrolases"/>
    <property type="match status" value="1"/>
</dbReference>
<evidence type="ECO:0000256" key="2">
    <source>
        <dbReference type="ARBA" id="ARBA00022692"/>
    </source>
</evidence>
<dbReference type="SUPFAM" id="SSF90123">
    <property type="entry name" value="ABC transporter transmembrane region"/>
    <property type="match status" value="1"/>
</dbReference>
<dbReference type="InterPro" id="IPR011527">
    <property type="entry name" value="ABC1_TM_dom"/>
</dbReference>
<dbReference type="GO" id="GO:0005524">
    <property type="term" value="F:ATP binding"/>
    <property type="evidence" value="ECO:0007669"/>
    <property type="project" value="InterPro"/>
</dbReference>
<sequence>MNAIENITIGHTERLRKPVGYTMLANLVNIVPFCLSIEAINVIFRAFDGSGMPLDTQRLWTIFILLVVYVFVMALAERASYRANFRGAYEMSAAGRVSLAEHLRKLSLGFLSRRDPGDLSSMLITDFTMAETGISHHLPQLMGALVMPVLAFLGLLWIDWRMAVAMFIALPLAVGILLGSTYLQYKLSGKQIAAKINAGNRLEEYLQGIRVMKAYNLLGDKFVRLKNAFAELRRACIRQEALLGPFILLSVTLIRAGLTLMILCGTYLLIGGDLSLLTFVMFLVVGSRVFDPLTSALTNFAEFRYFSIAGGRILALMNEPEMQGSKEAPESGDITFYHVSFGYQKKQVLHDVSVTLRKNTLTALVGPSGSGKAPC</sequence>
<evidence type="ECO:0000256" key="4">
    <source>
        <dbReference type="ARBA" id="ARBA00023136"/>
    </source>
</evidence>
<feature type="transmembrane region" description="Helical" evidence="5">
    <location>
        <begin position="24"/>
        <end position="47"/>
    </location>
</feature>
<dbReference type="AlphaFoldDB" id="E2NEX9"/>
<feature type="transmembrane region" description="Helical" evidence="5">
    <location>
        <begin position="274"/>
        <end position="290"/>
    </location>
</feature>
<dbReference type="InterPro" id="IPR036640">
    <property type="entry name" value="ABC1_TM_sf"/>
</dbReference>
<dbReference type="GO" id="GO:0005886">
    <property type="term" value="C:plasma membrane"/>
    <property type="evidence" value="ECO:0007669"/>
    <property type="project" value="UniProtKB-SubCell"/>
</dbReference>
<reference evidence="7 8" key="2">
    <citation type="submission" date="2009-01" db="EMBL/GenBank/DDBJ databases">
        <title>Draft genome sequence of Bacteroides cellulosilyticus (DSM 14838).</title>
        <authorList>
            <person name="Sudarsanam P."/>
            <person name="Ley R."/>
            <person name="Guruge J."/>
            <person name="Turnbaugh P.J."/>
            <person name="Mahowald M."/>
            <person name="Liep D."/>
            <person name="Gordon J."/>
        </authorList>
    </citation>
    <scope>NUCLEOTIDE SEQUENCE [LARGE SCALE GENOMIC DNA]</scope>
    <source>
        <strain evidence="7 8">DSM 14838</strain>
    </source>
</reference>
<dbReference type="CDD" id="cd07346">
    <property type="entry name" value="ABC_6TM_exporters"/>
    <property type="match status" value="1"/>
</dbReference>
<gene>
    <name evidence="7" type="ORF">BACCELL_02849</name>
</gene>
<organism evidence="7 8">
    <name type="scientific">Bacteroides cellulosilyticus DSM 14838</name>
    <dbReference type="NCBI Taxonomy" id="537012"/>
    <lineage>
        <taxon>Bacteria</taxon>
        <taxon>Pseudomonadati</taxon>
        <taxon>Bacteroidota</taxon>
        <taxon>Bacteroidia</taxon>
        <taxon>Bacteroidales</taxon>
        <taxon>Bacteroidaceae</taxon>
        <taxon>Bacteroides</taxon>
    </lineage>
</organism>
<feature type="domain" description="ABC transmembrane type-1" evidence="6">
    <location>
        <begin position="22"/>
        <end position="303"/>
    </location>
</feature>
<comment type="subcellular location">
    <subcellularLocation>
        <location evidence="1">Cell membrane</location>
        <topology evidence="1">Multi-pass membrane protein</topology>
    </subcellularLocation>
</comment>
<dbReference type="GO" id="GO:0140359">
    <property type="term" value="F:ABC-type transporter activity"/>
    <property type="evidence" value="ECO:0007669"/>
    <property type="project" value="InterPro"/>
</dbReference>
<name>E2NEX9_9BACE</name>
<keyword evidence="2 5" id="KW-0812">Transmembrane</keyword>
<evidence type="ECO:0000256" key="1">
    <source>
        <dbReference type="ARBA" id="ARBA00004651"/>
    </source>
</evidence>
<accession>E2NEX9</accession>
<dbReference type="GO" id="GO:0034040">
    <property type="term" value="F:ATPase-coupled lipid transmembrane transporter activity"/>
    <property type="evidence" value="ECO:0007669"/>
    <property type="project" value="TreeGrafter"/>
</dbReference>
<dbReference type="PANTHER" id="PTHR24221:SF654">
    <property type="entry name" value="ATP-BINDING CASSETTE SUB-FAMILY B MEMBER 6"/>
    <property type="match status" value="1"/>
</dbReference>
<dbReference type="Proteomes" id="UP000003711">
    <property type="component" value="Unassembled WGS sequence"/>
</dbReference>
<dbReference type="InterPro" id="IPR027417">
    <property type="entry name" value="P-loop_NTPase"/>
</dbReference>
<comment type="caution">
    <text evidence="7">The sequence shown here is derived from an EMBL/GenBank/DDBJ whole genome shotgun (WGS) entry which is preliminary data.</text>
</comment>
<evidence type="ECO:0000313" key="8">
    <source>
        <dbReference type="Proteomes" id="UP000003711"/>
    </source>
</evidence>
<dbReference type="PROSITE" id="PS50929">
    <property type="entry name" value="ABC_TM1F"/>
    <property type="match status" value="1"/>
</dbReference>
<dbReference type="InterPro" id="IPR039421">
    <property type="entry name" value="Type_1_exporter"/>
</dbReference>
<dbReference type="PANTHER" id="PTHR24221">
    <property type="entry name" value="ATP-BINDING CASSETTE SUB-FAMILY B"/>
    <property type="match status" value="1"/>
</dbReference>
<keyword evidence="3 5" id="KW-1133">Transmembrane helix</keyword>
<dbReference type="Pfam" id="PF00664">
    <property type="entry name" value="ABC_membrane"/>
    <property type="match status" value="1"/>
</dbReference>
<protein>
    <submittedName>
        <fullName evidence="7">ABC transporter transmembrane region</fullName>
    </submittedName>
</protein>
<dbReference type="FunFam" id="1.20.1560.10:FF:000127">
    <property type="entry name" value="ABC transporter ATP-binding protein"/>
    <property type="match status" value="1"/>
</dbReference>
<keyword evidence="4 5" id="KW-0472">Membrane</keyword>
<evidence type="ECO:0000259" key="6">
    <source>
        <dbReference type="PROSITE" id="PS50929"/>
    </source>
</evidence>
<evidence type="ECO:0000313" key="7">
    <source>
        <dbReference type="EMBL" id="EEF89526.1"/>
    </source>
</evidence>
<dbReference type="HOGENOM" id="CLU_737040_0_0_10"/>
<dbReference type="Gene3D" id="3.40.50.300">
    <property type="entry name" value="P-loop containing nucleotide triphosphate hydrolases"/>
    <property type="match status" value="1"/>
</dbReference>
<feature type="transmembrane region" description="Helical" evidence="5">
    <location>
        <begin position="242"/>
        <end position="268"/>
    </location>
</feature>
<reference evidence="7 8" key="1">
    <citation type="submission" date="2008-12" db="EMBL/GenBank/DDBJ databases">
        <authorList>
            <person name="Fulton L."/>
            <person name="Clifton S."/>
            <person name="Fulton B."/>
            <person name="Xu J."/>
            <person name="Minx P."/>
            <person name="Pepin K.H."/>
            <person name="Johnson M."/>
            <person name="Bhonagiri V."/>
            <person name="Nash W.E."/>
            <person name="Mardis E.R."/>
            <person name="Wilson R.K."/>
        </authorList>
    </citation>
    <scope>NUCLEOTIDE SEQUENCE [LARGE SCALE GENOMIC DNA]</scope>
    <source>
        <strain evidence="7 8">DSM 14838</strain>
    </source>
</reference>
<feature type="transmembrane region" description="Helical" evidence="5">
    <location>
        <begin position="59"/>
        <end position="76"/>
    </location>
</feature>
<feature type="transmembrane region" description="Helical" evidence="5">
    <location>
        <begin position="164"/>
        <end position="185"/>
    </location>
</feature>
<evidence type="ECO:0000256" key="3">
    <source>
        <dbReference type="ARBA" id="ARBA00022989"/>
    </source>
</evidence>
<evidence type="ECO:0000256" key="5">
    <source>
        <dbReference type="SAM" id="Phobius"/>
    </source>
</evidence>
<proteinExistence type="predicted"/>